<keyword evidence="9 12" id="KW-0472">Membrane</keyword>
<dbReference type="EC" id="2.4.1.-" evidence="12"/>
<comment type="catalytic activity">
    <reaction evidence="11">
        <text>an alpha-D-Man-(1-&gt;2)-alpha-D-Man-(1-&gt;2)-alpha-D-Man-(1-&gt;3)-[alpha-D-Man-(1-&gt;2)-alpha-D-Man-(1-&gt;3)-alpha-D-Man-(1-&gt;6)]-beta-D-Man-(1-&gt;4)-beta-D-GlcNAc-(1-&gt;4)-alpha-D-GlcNAc-diphospho-di-trans,poly-cis-dolichol + a di-trans,poly-cis-dolichyl beta-D-mannosyl phosphate = an alpha-D-Man-(1-&gt;2)-alpha-D-Man-(1-&gt;2)-alpha-D-Man-(1-&gt;3)-[alpha-D-Man-(1-&gt;2)-alpha-D-Man-(1-&gt;3)-[alpha-D-Man-(1-&gt;6)]-alpha-D-Man-(1-&gt;6)]-beta-D-Man-(1-&gt;4)-beta-D-GlcNAc-(1-&gt;4)-alpha-D-GlcNAc-diphospho-di-trans,poly-cis-dolichol + a di-trans,poly-cis-dolichyl phosphate + H(+)</text>
        <dbReference type="Rhea" id="RHEA:29535"/>
        <dbReference type="Rhea" id="RHEA-COMP:19498"/>
        <dbReference type="Rhea" id="RHEA-COMP:19501"/>
        <dbReference type="Rhea" id="RHEA-COMP:19518"/>
        <dbReference type="Rhea" id="RHEA-COMP:19519"/>
        <dbReference type="ChEBI" id="CHEBI:15378"/>
        <dbReference type="ChEBI" id="CHEBI:57683"/>
        <dbReference type="ChEBI" id="CHEBI:58211"/>
        <dbReference type="ChEBI" id="CHEBI:132517"/>
        <dbReference type="ChEBI" id="CHEBI:132519"/>
        <dbReference type="EC" id="2.4.1.260"/>
    </reaction>
    <physiologicalReaction direction="left-to-right" evidence="11">
        <dbReference type="Rhea" id="RHEA:29536"/>
    </physiologicalReaction>
</comment>
<name>A0A7S0D9Y8_MICPS</name>
<keyword evidence="8 12" id="KW-1133">Transmembrane helix</keyword>
<keyword evidence="5" id="KW-0808">Transferase</keyword>
<evidence type="ECO:0000256" key="8">
    <source>
        <dbReference type="ARBA" id="ARBA00022989"/>
    </source>
</evidence>
<evidence type="ECO:0000256" key="9">
    <source>
        <dbReference type="ARBA" id="ARBA00023136"/>
    </source>
</evidence>
<comment type="similarity">
    <text evidence="3 12">Belongs to the glycosyltransferase 22 family.</text>
</comment>
<feature type="region of interest" description="Disordered" evidence="13">
    <location>
        <begin position="387"/>
        <end position="487"/>
    </location>
</feature>
<feature type="transmembrane region" description="Helical" evidence="12">
    <location>
        <begin position="12"/>
        <end position="32"/>
    </location>
</feature>
<comment type="subcellular location">
    <subcellularLocation>
        <location evidence="1 12">Endoplasmic reticulum membrane</location>
        <topology evidence="1 12">Multi-pass membrane protein</topology>
    </subcellularLocation>
</comment>
<dbReference type="PANTHER" id="PTHR22760">
    <property type="entry name" value="GLYCOSYLTRANSFERASE"/>
    <property type="match status" value="1"/>
</dbReference>
<dbReference type="PANTHER" id="PTHR22760:SF1">
    <property type="entry name" value="DOL-P-MAN:MAN(7)GLCNAC(2)-PP-DOL ALPHA-1,6-MANNOSYLTRANSFERASE"/>
    <property type="match status" value="1"/>
</dbReference>
<keyword evidence="7 12" id="KW-0256">Endoplasmic reticulum</keyword>
<evidence type="ECO:0000256" key="11">
    <source>
        <dbReference type="ARBA" id="ARBA00048899"/>
    </source>
</evidence>
<evidence type="ECO:0000256" key="2">
    <source>
        <dbReference type="ARBA" id="ARBA00004922"/>
    </source>
</evidence>
<evidence type="ECO:0000256" key="13">
    <source>
        <dbReference type="SAM" id="MobiDB-lite"/>
    </source>
</evidence>
<sequence>MGPSARRLASDLALDALVLAVAAAHVFLAPYAKVEESFNLQATHDVMYHGWDLASYDHHAFPGVVPRTFIGAIALAALAKPLHVALVFLRVLDSDESRGTKMGAQIAARLALATVTVAALGRMRRVLRSAFGEAVGVAFACVVASQFHLTFYASRTLPNTFALALTTLAAADWFEAHVERTSSSSSSSRDVNVSVDARDFRAVFLLTASFVIFRCDTVLLLAPVGAHMLRTRAFSLPQAVNWGARCVAACLAITVAVDTAMWAPPSETSDASGSSALWPGSEGIMWPEGRVFWFNTYENKSKEWGVAPFRWYFTNALPRSLGTWTPFVPFGAAAEPKTRPVFLVALCFVAAYSFLPHKELRFVFPALPLCDACAAVGVVEAYTRLGSRQKRVSKKRRDDGRRKGSKTSDVETKKKRREATEKRSRRFSSSRRRGGRRRGARGVRLGGVPELPGRRGVRGDARRRNTRASRKGNADARARRRRRRADGRQPFRRERFWPRRVRVLETGERRVRRDVVRRAALRRTARSGVRRHRDARGVRRDGVLGKTSRRLRRRRRFSVARAADDAGHLDAPQVAV</sequence>
<reference evidence="14" key="1">
    <citation type="submission" date="2021-01" db="EMBL/GenBank/DDBJ databases">
        <authorList>
            <person name="Corre E."/>
            <person name="Pelletier E."/>
            <person name="Niang G."/>
            <person name="Scheremetjew M."/>
            <person name="Finn R."/>
            <person name="Kale V."/>
            <person name="Holt S."/>
            <person name="Cochrane G."/>
            <person name="Meng A."/>
            <person name="Brown T."/>
            <person name="Cohen L."/>
        </authorList>
    </citation>
    <scope>NUCLEOTIDE SEQUENCE</scope>
    <source>
        <strain evidence="14">CCAC1681</strain>
    </source>
</reference>
<evidence type="ECO:0000256" key="6">
    <source>
        <dbReference type="ARBA" id="ARBA00022692"/>
    </source>
</evidence>
<dbReference type="GO" id="GO:0052917">
    <property type="term" value="F:dol-P-Man:Man(7)GlcNAc(2)-PP-Dol alpha-1,6-mannosyltransferase activity"/>
    <property type="evidence" value="ECO:0007669"/>
    <property type="project" value="UniProtKB-EC"/>
</dbReference>
<dbReference type="GO" id="GO:0006487">
    <property type="term" value="P:protein N-linked glycosylation"/>
    <property type="evidence" value="ECO:0007669"/>
    <property type="project" value="TreeGrafter"/>
</dbReference>
<gene>
    <name evidence="14" type="ORF">MSP1401_LOCUS10563</name>
</gene>
<dbReference type="InterPro" id="IPR005599">
    <property type="entry name" value="GPI_mannosylTrfase"/>
</dbReference>
<evidence type="ECO:0000256" key="7">
    <source>
        <dbReference type="ARBA" id="ARBA00022824"/>
    </source>
</evidence>
<evidence type="ECO:0000256" key="1">
    <source>
        <dbReference type="ARBA" id="ARBA00004477"/>
    </source>
</evidence>
<feature type="compositionally biased region" description="Basic residues" evidence="13">
    <location>
        <begin position="423"/>
        <end position="441"/>
    </location>
</feature>
<feature type="transmembrane region" description="Helical" evidence="12">
    <location>
        <begin position="69"/>
        <end position="92"/>
    </location>
</feature>
<keyword evidence="4 12" id="KW-0328">Glycosyltransferase</keyword>
<dbReference type="Pfam" id="PF03901">
    <property type="entry name" value="Glyco_transf_22"/>
    <property type="match status" value="1"/>
</dbReference>
<organism evidence="14">
    <name type="scientific">Micromonas pusilla</name>
    <name type="common">Picoplanktonic green alga</name>
    <name type="synonym">Chromulina pusilla</name>
    <dbReference type="NCBI Taxonomy" id="38833"/>
    <lineage>
        <taxon>Eukaryota</taxon>
        <taxon>Viridiplantae</taxon>
        <taxon>Chlorophyta</taxon>
        <taxon>Mamiellophyceae</taxon>
        <taxon>Mamiellales</taxon>
        <taxon>Mamiellaceae</taxon>
        <taxon>Micromonas</taxon>
    </lineage>
</organism>
<dbReference type="AlphaFoldDB" id="A0A7S0D9Y8"/>
<evidence type="ECO:0000256" key="12">
    <source>
        <dbReference type="RuleBase" id="RU363075"/>
    </source>
</evidence>
<dbReference type="UniPathway" id="UPA00378"/>
<dbReference type="GO" id="GO:0005789">
    <property type="term" value="C:endoplasmic reticulum membrane"/>
    <property type="evidence" value="ECO:0007669"/>
    <property type="project" value="UniProtKB-SubCell"/>
</dbReference>
<evidence type="ECO:0000256" key="5">
    <source>
        <dbReference type="ARBA" id="ARBA00022679"/>
    </source>
</evidence>
<protein>
    <recommendedName>
        <fullName evidence="12">Mannosyltransferase</fullName>
        <ecNumber evidence="12">2.4.1.-</ecNumber>
    </recommendedName>
</protein>
<dbReference type="EMBL" id="HBEN01012695">
    <property type="protein sequence ID" value="CAD8448331.1"/>
    <property type="molecule type" value="Transcribed_RNA"/>
</dbReference>
<comment type="function">
    <text evidence="10">Mannosyltransferase that operates in the biosynthetic pathway of dolichol-linked oligosaccharides, the glycan precursors employed in protein asparagine (N)-glycosylation. The assembly of dolichol-linked oligosaccharides begins on the cytosolic side of the endoplasmic reticulum membrane and finishes in its lumen. The sequential addition of sugars to dolichol pyrophosphate produces dolichol-linked oligosaccharides containing fourteen sugars, including two GlcNAcs, nine mannoses and three glucoses. Once assembled, the oligosaccharide is transferred from the lipid to nascent proteins by oligosaccharyltransferases. In the lumen of the endoplasmic reticulum, adds the eighth mannose residue in an alpha-1,6 linkage onto Man(7)GlcNAc(2)-PP-dolichol to produce Man(8)GlcNAc(2)-PP-dolichol.</text>
</comment>
<evidence type="ECO:0000313" key="14">
    <source>
        <dbReference type="EMBL" id="CAD8448331.1"/>
    </source>
</evidence>
<comment type="pathway">
    <text evidence="2">Protein modification; protein glycosylation.</text>
</comment>
<accession>A0A7S0D9Y8</accession>
<evidence type="ECO:0000256" key="4">
    <source>
        <dbReference type="ARBA" id="ARBA00022676"/>
    </source>
</evidence>
<comment type="caution">
    <text evidence="12">Lacks conserved residue(s) required for the propagation of feature annotation.</text>
</comment>
<proteinExistence type="inferred from homology"/>
<evidence type="ECO:0000256" key="10">
    <source>
        <dbReference type="ARBA" id="ARBA00044721"/>
    </source>
</evidence>
<keyword evidence="6 12" id="KW-0812">Transmembrane</keyword>
<evidence type="ECO:0000256" key="3">
    <source>
        <dbReference type="ARBA" id="ARBA00007063"/>
    </source>
</evidence>
<feature type="compositionally biased region" description="Basic and acidic residues" evidence="13">
    <location>
        <begin position="396"/>
        <end position="422"/>
    </location>
</feature>
<feature type="transmembrane region" description="Helical" evidence="12">
    <location>
        <begin position="130"/>
        <end position="149"/>
    </location>
</feature>